<proteinExistence type="predicted"/>
<sequence length="69" mass="8010">MMMMMMMMKVLLFPQCTSFILSLFLSLWLQTSSTSIYKHGKHLKAAYKYARMPLAPVLSPFICMPFTSH</sequence>
<feature type="signal peptide" evidence="1">
    <location>
        <begin position="1"/>
        <end position="18"/>
    </location>
</feature>
<accession>A0A974DAP3</accession>
<dbReference type="Proteomes" id="UP000694892">
    <property type="component" value="Chromosome 3L"/>
</dbReference>
<protein>
    <recommendedName>
        <fullName evidence="4">Secreted protein</fullName>
    </recommendedName>
</protein>
<feature type="chain" id="PRO_5037225372" description="Secreted protein" evidence="1">
    <location>
        <begin position="19"/>
        <end position="69"/>
    </location>
</feature>
<dbReference type="AlphaFoldDB" id="A0A974DAP3"/>
<dbReference type="EMBL" id="CM004470">
    <property type="protein sequence ID" value="OCT88523.1"/>
    <property type="molecule type" value="Genomic_DNA"/>
</dbReference>
<evidence type="ECO:0000313" key="2">
    <source>
        <dbReference type="EMBL" id="OCT88523.1"/>
    </source>
</evidence>
<reference evidence="3" key="1">
    <citation type="journal article" date="2016" name="Nature">
        <title>Genome evolution in the allotetraploid frog Xenopus laevis.</title>
        <authorList>
            <person name="Session A.M."/>
            <person name="Uno Y."/>
            <person name="Kwon T."/>
            <person name="Chapman J.A."/>
            <person name="Toyoda A."/>
            <person name="Takahashi S."/>
            <person name="Fukui A."/>
            <person name="Hikosaka A."/>
            <person name="Suzuki A."/>
            <person name="Kondo M."/>
            <person name="van Heeringen S.J."/>
            <person name="Quigley I."/>
            <person name="Heinz S."/>
            <person name="Ogino H."/>
            <person name="Ochi H."/>
            <person name="Hellsten U."/>
            <person name="Lyons J.B."/>
            <person name="Simakov O."/>
            <person name="Putnam N."/>
            <person name="Stites J."/>
            <person name="Kuroki Y."/>
            <person name="Tanaka T."/>
            <person name="Michiue T."/>
            <person name="Watanabe M."/>
            <person name="Bogdanovic O."/>
            <person name="Lister R."/>
            <person name="Georgiou G."/>
            <person name="Paranjpe S.S."/>
            <person name="van Kruijsbergen I."/>
            <person name="Shu S."/>
            <person name="Carlson J."/>
            <person name="Kinoshita T."/>
            <person name="Ohta Y."/>
            <person name="Mawaribuchi S."/>
            <person name="Jenkins J."/>
            <person name="Grimwood J."/>
            <person name="Schmutz J."/>
            <person name="Mitros T."/>
            <person name="Mozaffari S.V."/>
            <person name="Suzuki Y."/>
            <person name="Haramoto Y."/>
            <person name="Yamamoto T.S."/>
            <person name="Takagi C."/>
            <person name="Heald R."/>
            <person name="Miller K."/>
            <person name="Haudenschild C."/>
            <person name="Kitzman J."/>
            <person name="Nakayama T."/>
            <person name="Izutsu Y."/>
            <person name="Robert J."/>
            <person name="Fortriede J."/>
            <person name="Burns K."/>
            <person name="Lotay V."/>
            <person name="Karimi K."/>
            <person name="Yasuoka Y."/>
            <person name="Dichmann D.S."/>
            <person name="Flajnik M.F."/>
            <person name="Houston D.W."/>
            <person name="Shendure J."/>
            <person name="DuPasquier L."/>
            <person name="Vize P.D."/>
            <person name="Zorn A.M."/>
            <person name="Ito M."/>
            <person name="Marcotte E.M."/>
            <person name="Wallingford J.B."/>
            <person name="Ito Y."/>
            <person name="Asashima M."/>
            <person name="Ueno N."/>
            <person name="Matsuda Y."/>
            <person name="Veenstra G.J."/>
            <person name="Fujiyama A."/>
            <person name="Harland R.M."/>
            <person name="Taira M."/>
            <person name="Rokhsar D.S."/>
        </authorList>
    </citation>
    <scope>NUCLEOTIDE SEQUENCE [LARGE SCALE GENOMIC DNA]</scope>
    <source>
        <strain evidence="3">J</strain>
    </source>
</reference>
<evidence type="ECO:0008006" key="4">
    <source>
        <dbReference type="Google" id="ProtNLM"/>
    </source>
</evidence>
<evidence type="ECO:0000256" key="1">
    <source>
        <dbReference type="SAM" id="SignalP"/>
    </source>
</evidence>
<evidence type="ECO:0000313" key="3">
    <source>
        <dbReference type="Proteomes" id="UP000694892"/>
    </source>
</evidence>
<keyword evidence="1" id="KW-0732">Signal</keyword>
<name>A0A974DAP3_XENLA</name>
<gene>
    <name evidence="2" type="ORF">XELAEV_18017152mg</name>
</gene>
<organism evidence="2 3">
    <name type="scientific">Xenopus laevis</name>
    <name type="common">African clawed frog</name>
    <dbReference type="NCBI Taxonomy" id="8355"/>
    <lineage>
        <taxon>Eukaryota</taxon>
        <taxon>Metazoa</taxon>
        <taxon>Chordata</taxon>
        <taxon>Craniata</taxon>
        <taxon>Vertebrata</taxon>
        <taxon>Euteleostomi</taxon>
        <taxon>Amphibia</taxon>
        <taxon>Batrachia</taxon>
        <taxon>Anura</taxon>
        <taxon>Pipoidea</taxon>
        <taxon>Pipidae</taxon>
        <taxon>Xenopodinae</taxon>
        <taxon>Xenopus</taxon>
        <taxon>Xenopus</taxon>
    </lineage>
</organism>